<proteinExistence type="predicted"/>
<protein>
    <submittedName>
        <fullName evidence="2">Pyrimidine reductase</fullName>
    </submittedName>
</protein>
<dbReference type="eggNOG" id="COG0262">
    <property type="taxonomic scope" value="Bacteria"/>
</dbReference>
<gene>
    <name evidence="2" type="ORF">N803_12035</name>
</gene>
<reference evidence="2 3" key="1">
    <citation type="submission" date="2013-08" db="EMBL/GenBank/DDBJ databases">
        <title>The genome sequence of Knoellia subterranea.</title>
        <authorList>
            <person name="Zhu W."/>
            <person name="Wang G."/>
        </authorList>
    </citation>
    <scope>NUCLEOTIDE SEQUENCE [LARGE SCALE GENOMIC DNA]</scope>
    <source>
        <strain evidence="2 3">KCTC 19937</strain>
    </source>
</reference>
<dbReference type="InterPro" id="IPR050765">
    <property type="entry name" value="Riboflavin_Biosynth_HTPR"/>
</dbReference>
<dbReference type="Proteomes" id="UP000030011">
    <property type="component" value="Unassembled WGS sequence"/>
</dbReference>
<name>A0A0A0JQA7_9MICO</name>
<evidence type="ECO:0000313" key="2">
    <source>
        <dbReference type="EMBL" id="KGN37781.1"/>
    </source>
</evidence>
<keyword evidence="3" id="KW-1185">Reference proteome</keyword>
<dbReference type="GO" id="GO:0008703">
    <property type="term" value="F:5-amino-6-(5-phosphoribosylamino)uracil reductase activity"/>
    <property type="evidence" value="ECO:0007669"/>
    <property type="project" value="InterPro"/>
</dbReference>
<evidence type="ECO:0000259" key="1">
    <source>
        <dbReference type="Pfam" id="PF01872"/>
    </source>
</evidence>
<comment type="caution">
    <text evidence="2">The sequence shown here is derived from an EMBL/GenBank/DDBJ whole genome shotgun (WGS) entry which is preliminary data.</text>
</comment>
<sequence length="197" mass="20781">MGSITSSLFISLDGVIESPEKWHFPYFNDEMGAVVGEQMGKADATLLGRQTYDEFAGYWPSADPEDPFTQAMNGATKYVVSSTLENAEWENSSVVTGADDAAVAAELTKLKETHHLGTTGSATLVRWMLEQGLVDELHLLVHPIVVGTGKKLFEGGATVPLTLVSSTTFSTGVLHLVYAPAPAPAPAAGDATTPAEA</sequence>
<dbReference type="PANTHER" id="PTHR38011">
    <property type="entry name" value="DIHYDROFOLATE REDUCTASE FAMILY PROTEIN (AFU_ORTHOLOGUE AFUA_8G06820)"/>
    <property type="match status" value="1"/>
</dbReference>
<dbReference type="Pfam" id="PF01872">
    <property type="entry name" value="RibD_C"/>
    <property type="match status" value="1"/>
</dbReference>
<dbReference type="InterPro" id="IPR024072">
    <property type="entry name" value="DHFR-like_dom_sf"/>
</dbReference>
<dbReference type="InterPro" id="IPR002734">
    <property type="entry name" value="RibDG_C"/>
</dbReference>
<organism evidence="2 3">
    <name type="scientific">Knoellia subterranea KCTC 19937</name>
    <dbReference type="NCBI Taxonomy" id="1385521"/>
    <lineage>
        <taxon>Bacteria</taxon>
        <taxon>Bacillati</taxon>
        <taxon>Actinomycetota</taxon>
        <taxon>Actinomycetes</taxon>
        <taxon>Micrococcales</taxon>
        <taxon>Intrasporangiaceae</taxon>
        <taxon>Knoellia</taxon>
    </lineage>
</organism>
<dbReference type="SUPFAM" id="SSF53597">
    <property type="entry name" value="Dihydrofolate reductase-like"/>
    <property type="match status" value="1"/>
</dbReference>
<accession>A0A0A0JQA7</accession>
<dbReference type="EMBL" id="AVPK01000004">
    <property type="protein sequence ID" value="KGN37781.1"/>
    <property type="molecule type" value="Genomic_DNA"/>
</dbReference>
<feature type="domain" description="Bacterial bifunctional deaminase-reductase C-terminal" evidence="1">
    <location>
        <begin position="4"/>
        <end position="174"/>
    </location>
</feature>
<dbReference type="STRING" id="1385521.N803_12035"/>
<dbReference type="GO" id="GO:0009231">
    <property type="term" value="P:riboflavin biosynthetic process"/>
    <property type="evidence" value="ECO:0007669"/>
    <property type="project" value="InterPro"/>
</dbReference>
<dbReference type="PANTHER" id="PTHR38011:SF2">
    <property type="entry name" value="BIFUNCTIONAL DEAMINASE-REDUCTASE DOMAIN PROTEIN"/>
    <property type="match status" value="1"/>
</dbReference>
<dbReference type="AlphaFoldDB" id="A0A0A0JQA7"/>
<evidence type="ECO:0000313" key="3">
    <source>
        <dbReference type="Proteomes" id="UP000030011"/>
    </source>
</evidence>
<dbReference type="RefSeq" id="WP_052112070.1">
    <property type="nucleotide sequence ID" value="NZ_AVPK01000004.1"/>
</dbReference>
<dbReference type="OrthoDB" id="195113at2"/>
<dbReference type="Gene3D" id="3.40.430.10">
    <property type="entry name" value="Dihydrofolate Reductase, subunit A"/>
    <property type="match status" value="1"/>
</dbReference>